<name>A0A0C3NZH9_PISTI</name>
<dbReference type="HOGENOM" id="CLU_2832228_0_0_1"/>
<evidence type="ECO:0000313" key="2">
    <source>
        <dbReference type="Proteomes" id="UP000054217"/>
    </source>
</evidence>
<reference evidence="1 2" key="1">
    <citation type="submission" date="2014-04" db="EMBL/GenBank/DDBJ databases">
        <authorList>
            <consortium name="DOE Joint Genome Institute"/>
            <person name="Kuo A."/>
            <person name="Kohler A."/>
            <person name="Costa M.D."/>
            <person name="Nagy L.G."/>
            <person name="Floudas D."/>
            <person name="Copeland A."/>
            <person name="Barry K.W."/>
            <person name="Cichocki N."/>
            <person name="Veneault-Fourrey C."/>
            <person name="LaButti K."/>
            <person name="Lindquist E.A."/>
            <person name="Lipzen A."/>
            <person name="Lundell T."/>
            <person name="Morin E."/>
            <person name="Murat C."/>
            <person name="Sun H."/>
            <person name="Tunlid A."/>
            <person name="Henrissat B."/>
            <person name="Grigoriev I.V."/>
            <person name="Hibbett D.S."/>
            <person name="Martin F."/>
            <person name="Nordberg H.P."/>
            <person name="Cantor M.N."/>
            <person name="Hua S.X."/>
        </authorList>
    </citation>
    <scope>NUCLEOTIDE SEQUENCE [LARGE SCALE GENOMIC DNA]</scope>
    <source>
        <strain evidence="1 2">Marx 270</strain>
    </source>
</reference>
<proteinExistence type="predicted"/>
<sequence>MYITSKTRSRSRSLCDRERRPMLMSLLPRWASAQTVHLGKLHQVLMSIVEDHNVDTPQTAVTTVCH</sequence>
<dbReference type="Proteomes" id="UP000054217">
    <property type="component" value="Unassembled WGS sequence"/>
</dbReference>
<evidence type="ECO:0000313" key="1">
    <source>
        <dbReference type="EMBL" id="KIO00701.1"/>
    </source>
</evidence>
<dbReference type="EMBL" id="KN831994">
    <property type="protein sequence ID" value="KIO00701.1"/>
    <property type="molecule type" value="Genomic_DNA"/>
</dbReference>
<dbReference type="InParanoid" id="A0A0C3NZH9"/>
<reference evidence="2" key="2">
    <citation type="submission" date="2015-01" db="EMBL/GenBank/DDBJ databases">
        <title>Evolutionary Origins and Diversification of the Mycorrhizal Mutualists.</title>
        <authorList>
            <consortium name="DOE Joint Genome Institute"/>
            <consortium name="Mycorrhizal Genomics Consortium"/>
            <person name="Kohler A."/>
            <person name="Kuo A."/>
            <person name="Nagy L.G."/>
            <person name="Floudas D."/>
            <person name="Copeland A."/>
            <person name="Barry K.W."/>
            <person name="Cichocki N."/>
            <person name="Veneault-Fourrey C."/>
            <person name="LaButti K."/>
            <person name="Lindquist E.A."/>
            <person name="Lipzen A."/>
            <person name="Lundell T."/>
            <person name="Morin E."/>
            <person name="Murat C."/>
            <person name="Riley R."/>
            <person name="Ohm R."/>
            <person name="Sun H."/>
            <person name="Tunlid A."/>
            <person name="Henrissat B."/>
            <person name="Grigoriev I.V."/>
            <person name="Hibbett D.S."/>
            <person name="Martin F."/>
        </authorList>
    </citation>
    <scope>NUCLEOTIDE SEQUENCE [LARGE SCALE GENOMIC DNA]</scope>
    <source>
        <strain evidence="2">Marx 270</strain>
    </source>
</reference>
<gene>
    <name evidence="1" type="ORF">M404DRAFT_758360</name>
</gene>
<keyword evidence="2" id="KW-1185">Reference proteome</keyword>
<accession>A0A0C3NZH9</accession>
<organism evidence="1 2">
    <name type="scientific">Pisolithus tinctorius Marx 270</name>
    <dbReference type="NCBI Taxonomy" id="870435"/>
    <lineage>
        <taxon>Eukaryota</taxon>
        <taxon>Fungi</taxon>
        <taxon>Dikarya</taxon>
        <taxon>Basidiomycota</taxon>
        <taxon>Agaricomycotina</taxon>
        <taxon>Agaricomycetes</taxon>
        <taxon>Agaricomycetidae</taxon>
        <taxon>Boletales</taxon>
        <taxon>Sclerodermatineae</taxon>
        <taxon>Pisolithaceae</taxon>
        <taxon>Pisolithus</taxon>
    </lineage>
</organism>
<dbReference type="AlphaFoldDB" id="A0A0C3NZH9"/>
<protein>
    <submittedName>
        <fullName evidence="1">Uncharacterized protein</fullName>
    </submittedName>
</protein>